<dbReference type="FunFam" id="3.20.20.70:FF:000027">
    <property type="entry name" value="Dihydropyrimidine dehydrogenase [NADP(+)]"/>
    <property type="match status" value="1"/>
</dbReference>
<dbReference type="EC" id="1.3.-.-" evidence="12"/>
<evidence type="ECO:0000256" key="6">
    <source>
        <dbReference type="ARBA" id="ARBA00022630"/>
    </source>
</evidence>
<feature type="binding site" evidence="12">
    <location>
        <position position="55"/>
    </location>
    <ligand>
        <name>substrate</name>
    </ligand>
</feature>
<feature type="binding site" evidence="12">
    <location>
        <begin position="55"/>
        <end position="56"/>
    </location>
    <ligand>
        <name>FMN</name>
        <dbReference type="ChEBI" id="CHEBI:58210"/>
    </ligand>
</feature>
<feature type="binding site" evidence="12">
    <location>
        <position position="109"/>
    </location>
    <ligand>
        <name>FMN</name>
        <dbReference type="ChEBI" id="CHEBI:58210"/>
    </ligand>
</feature>
<evidence type="ECO:0000256" key="8">
    <source>
        <dbReference type="ARBA" id="ARBA00022975"/>
    </source>
</evidence>
<feature type="binding site" evidence="12">
    <location>
        <begin position="79"/>
        <end position="83"/>
    </location>
    <ligand>
        <name>substrate</name>
    </ligand>
</feature>
<reference evidence="14 15" key="1">
    <citation type="submission" date="2015-03" db="EMBL/GenBank/DDBJ databases">
        <authorList>
            <person name="Murphy D."/>
        </authorList>
    </citation>
    <scope>NUCLEOTIDE SEQUENCE [LARGE SCALE GENOMIC DNA]</scope>
    <source>
        <strain evidence="14 15">OL-4</strain>
    </source>
</reference>
<sequence>MKKEYGQGTGQPDISVNLGGLSMKNPVAVASGTFGYGFEYEDFIDISGIGGVIVKGTTLEPRPGNPPPRIAETPAGMLNAIGLENPGVDVFLNEYLPVLREKGVTVILNIAGNTVEEYARLAAKLKGHPGIAGVELNISCPNVKEGGLQFGTDPVMVKTVVEAIKAECSLPIIPKLSPNVTDIVAIAQAAQEGGADALAMINTLMGMAVDIRTKRPVLGNVFGGLSGPAIKPVALRMIYQVYREIDLPILGGGGIMNFTDALEFILVGASAVSIGTGNFVNPCLADEIVDGLIEYMQENQIAKLTDLVGAAAV</sequence>
<dbReference type="EMBL" id="CGIH01000029">
    <property type="protein sequence ID" value="CFX75414.1"/>
    <property type="molecule type" value="Genomic_DNA"/>
</dbReference>
<feature type="binding site" evidence="12">
    <location>
        <position position="31"/>
    </location>
    <ligand>
        <name>FMN</name>
        <dbReference type="ChEBI" id="CHEBI:58210"/>
    </ligand>
</feature>
<comment type="similarity">
    <text evidence="4 12">Belongs to the dihydroorotate dehydrogenase family. Type 1 subfamily.</text>
</comment>
<comment type="catalytic activity">
    <reaction evidence="12">
        <text>(S)-dihydroorotate + A = orotate + AH2</text>
        <dbReference type="Rhea" id="RHEA:18073"/>
        <dbReference type="ChEBI" id="CHEBI:13193"/>
        <dbReference type="ChEBI" id="CHEBI:17499"/>
        <dbReference type="ChEBI" id="CHEBI:30839"/>
        <dbReference type="ChEBI" id="CHEBI:30864"/>
    </reaction>
</comment>
<dbReference type="InterPro" id="IPR005720">
    <property type="entry name" value="Dihydroorotate_DH_cat"/>
</dbReference>
<comment type="pathway">
    <text evidence="3">Pyrimidine metabolism; UMP biosynthesis via de novo pathway; orotate from (S)-dihydroorotate (NAD(+) route): step 1/1.</text>
</comment>
<dbReference type="InterPro" id="IPR050074">
    <property type="entry name" value="DHO_dehydrogenase"/>
</dbReference>
<dbReference type="PROSITE" id="PS00911">
    <property type="entry name" value="DHODEHASE_1"/>
    <property type="match status" value="1"/>
</dbReference>
<evidence type="ECO:0000256" key="12">
    <source>
        <dbReference type="HAMAP-Rule" id="MF_00224"/>
    </source>
</evidence>
<evidence type="ECO:0000256" key="2">
    <source>
        <dbReference type="ARBA" id="ARBA00004496"/>
    </source>
</evidence>
<accession>A0A0E4GB51</accession>
<dbReference type="GO" id="GO:0044205">
    <property type="term" value="P:'de novo' UMP biosynthetic process"/>
    <property type="evidence" value="ECO:0007669"/>
    <property type="project" value="UniProtKB-UniRule"/>
</dbReference>
<keyword evidence="6 12" id="KW-0285">Flavoprotein</keyword>
<evidence type="ECO:0000256" key="10">
    <source>
        <dbReference type="ARBA" id="ARBA00023027"/>
    </source>
</evidence>
<protein>
    <recommendedName>
        <fullName evidence="12">Dihydroorotate dehydrogenase</fullName>
        <shortName evidence="12">DHOD</shortName>
        <shortName evidence="12">DHODase</shortName>
        <shortName evidence="12">DHOdehase</shortName>
        <ecNumber evidence="12">1.3.-.-</ecNumber>
    </recommendedName>
</protein>
<dbReference type="NCBIfam" id="NF005574">
    <property type="entry name" value="PRK07259.1"/>
    <property type="match status" value="1"/>
</dbReference>
<comment type="cofactor">
    <cofactor evidence="12">
        <name>FMN</name>
        <dbReference type="ChEBI" id="CHEBI:58210"/>
    </cofactor>
    <text evidence="12">Binds 1 FMN per subunit.</text>
</comment>
<dbReference type="InterPro" id="IPR024920">
    <property type="entry name" value="Dihydroorotate_DH_1"/>
</dbReference>
<evidence type="ECO:0000256" key="11">
    <source>
        <dbReference type="ARBA" id="ARBA00048996"/>
    </source>
</evidence>
<evidence type="ECO:0000256" key="3">
    <source>
        <dbReference type="ARBA" id="ARBA00004715"/>
    </source>
</evidence>
<evidence type="ECO:0000256" key="4">
    <source>
        <dbReference type="ARBA" id="ARBA00008008"/>
    </source>
</evidence>
<dbReference type="PANTHER" id="PTHR48109:SF1">
    <property type="entry name" value="DIHYDROOROTATE DEHYDROGENASE (FUMARATE)"/>
    <property type="match status" value="1"/>
</dbReference>
<dbReference type="InterPro" id="IPR013785">
    <property type="entry name" value="Aldolase_TIM"/>
</dbReference>
<keyword evidence="7 12" id="KW-0288">FMN</keyword>
<dbReference type="STRING" id="690567.1794"/>
<feature type="active site" description="Nucleophile" evidence="12">
    <location>
        <position position="140"/>
    </location>
</feature>
<feature type="binding site" evidence="12">
    <location>
        <begin position="275"/>
        <end position="276"/>
    </location>
    <ligand>
        <name>FMN</name>
        <dbReference type="ChEBI" id="CHEBI:58210"/>
    </ligand>
</feature>
<feature type="binding site" evidence="12">
    <location>
        <position position="175"/>
    </location>
    <ligand>
        <name>FMN</name>
        <dbReference type="ChEBI" id="CHEBI:58210"/>
    </ligand>
</feature>
<evidence type="ECO:0000256" key="9">
    <source>
        <dbReference type="ARBA" id="ARBA00023002"/>
    </source>
</evidence>
<dbReference type="HAMAP" id="MF_00224">
    <property type="entry name" value="DHO_dh_type1"/>
    <property type="match status" value="1"/>
</dbReference>
<dbReference type="InterPro" id="IPR049622">
    <property type="entry name" value="Dihydroorotate_DH_I"/>
</dbReference>
<evidence type="ECO:0000256" key="5">
    <source>
        <dbReference type="ARBA" id="ARBA00022490"/>
    </source>
</evidence>
<dbReference type="CDD" id="cd04740">
    <property type="entry name" value="DHOD_1B_like"/>
    <property type="match status" value="1"/>
</dbReference>
<gene>
    <name evidence="12" type="primary">pyrD</name>
    <name evidence="14" type="ORF">1794</name>
</gene>
<dbReference type="AlphaFoldDB" id="A0A0E4GB51"/>
<dbReference type="PANTHER" id="PTHR48109">
    <property type="entry name" value="DIHYDROOROTATE DEHYDROGENASE (QUINONE), MITOCHONDRIAL-RELATED"/>
    <property type="match status" value="1"/>
</dbReference>
<comment type="catalytic activity">
    <reaction evidence="11">
        <text>(S)-dihydroorotate + NAD(+) = orotate + NADH + H(+)</text>
        <dbReference type="Rhea" id="RHEA:13513"/>
        <dbReference type="ChEBI" id="CHEBI:15378"/>
        <dbReference type="ChEBI" id="CHEBI:30839"/>
        <dbReference type="ChEBI" id="CHEBI:30864"/>
        <dbReference type="ChEBI" id="CHEBI:57540"/>
        <dbReference type="ChEBI" id="CHEBI:57945"/>
        <dbReference type="EC" id="1.3.1.14"/>
    </reaction>
</comment>
<feature type="domain" description="Dihydroorotate dehydrogenase catalytic" evidence="13">
    <location>
        <begin position="15"/>
        <end position="296"/>
    </location>
</feature>
<keyword evidence="9 12" id="KW-0560">Oxidoreductase</keyword>
<keyword evidence="15" id="KW-1185">Reference proteome</keyword>
<comment type="function">
    <text evidence="1">Catalyzes the conversion of dihydroorotate to orotate with NAD(+) as electron acceptor.</text>
</comment>
<feature type="binding site" evidence="12">
    <location>
        <begin position="202"/>
        <end position="203"/>
    </location>
    <ligand>
        <name>substrate</name>
    </ligand>
</feature>
<dbReference type="PROSITE" id="PS00912">
    <property type="entry name" value="DHODEHASE_2"/>
    <property type="match status" value="1"/>
</dbReference>
<feature type="binding site" evidence="12">
    <location>
        <position position="201"/>
    </location>
    <ligand>
        <name>FMN</name>
        <dbReference type="ChEBI" id="CHEBI:58210"/>
    </ligand>
</feature>
<dbReference type="SUPFAM" id="SSF51395">
    <property type="entry name" value="FMN-linked oxidoreductases"/>
    <property type="match status" value="1"/>
</dbReference>
<dbReference type="PIRSF" id="PIRSF000164">
    <property type="entry name" value="DHO_oxidase"/>
    <property type="match status" value="1"/>
</dbReference>
<evidence type="ECO:0000313" key="15">
    <source>
        <dbReference type="Proteomes" id="UP000045545"/>
    </source>
</evidence>
<keyword evidence="10" id="KW-0520">NAD</keyword>
<evidence type="ECO:0000256" key="7">
    <source>
        <dbReference type="ARBA" id="ARBA00022643"/>
    </source>
</evidence>
<dbReference type="UniPathway" id="UPA00070"/>
<evidence type="ECO:0000313" key="14">
    <source>
        <dbReference type="EMBL" id="CFX75414.1"/>
    </source>
</evidence>
<dbReference type="InterPro" id="IPR001295">
    <property type="entry name" value="Dihydroorotate_DH_CS"/>
</dbReference>
<dbReference type="GO" id="GO:0004589">
    <property type="term" value="F:dihydroorotate dehydrogenase (NAD+) activity"/>
    <property type="evidence" value="ECO:0007669"/>
    <property type="project" value="UniProtKB-EC"/>
</dbReference>
<dbReference type="Proteomes" id="UP000045545">
    <property type="component" value="Unassembled WGS sequence"/>
</dbReference>
<dbReference type="InterPro" id="IPR033888">
    <property type="entry name" value="DHOD_1B"/>
</dbReference>
<dbReference type="NCBIfam" id="TIGR01037">
    <property type="entry name" value="pyrD_sub1_fam"/>
    <property type="match status" value="1"/>
</dbReference>
<feature type="binding site" evidence="12">
    <location>
        <position position="227"/>
    </location>
    <ligand>
        <name>FMN</name>
        <dbReference type="ChEBI" id="CHEBI:58210"/>
    </ligand>
</feature>
<dbReference type="InterPro" id="IPR012135">
    <property type="entry name" value="Dihydroorotate_DH_1_2"/>
</dbReference>
<feature type="binding site" evidence="12">
    <location>
        <position position="137"/>
    </location>
    <ligand>
        <name>substrate</name>
    </ligand>
</feature>
<dbReference type="Gene3D" id="3.20.20.70">
    <property type="entry name" value="Aldolase class I"/>
    <property type="match status" value="1"/>
</dbReference>
<comment type="subcellular location">
    <subcellularLocation>
        <location evidence="2 12">Cytoplasm</location>
    </subcellularLocation>
</comment>
<dbReference type="GO" id="GO:0005737">
    <property type="term" value="C:cytoplasm"/>
    <property type="evidence" value="ECO:0007669"/>
    <property type="project" value="UniProtKB-SubCell"/>
</dbReference>
<dbReference type="Pfam" id="PF01180">
    <property type="entry name" value="DHO_dh"/>
    <property type="match status" value="1"/>
</dbReference>
<keyword evidence="5 12" id="KW-0963">Cytoplasm</keyword>
<evidence type="ECO:0000256" key="1">
    <source>
        <dbReference type="ARBA" id="ARBA00003616"/>
    </source>
</evidence>
<feature type="binding site" evidence="12">
    <location>
        <begin position="253"/>
        <end position="254"/>
    </location>
    <ligand>
        <name>FMN</name>
        <dbReference type="ChEBI" id="CHEBI:58210"/>
    </ligand>
</feature>
<evidence type="ECO:0000259" key="13">
    <source>
        <dbReference type="Pfam" id="PF01180"/>
    </source>
</evidence>
<keyword evidence="8 12" id="KW-0665">Pyrimidine biosynthesis</keyword>
<feature type="binding site" evidence="12">
    <location>
        <position position="137"/>
    </location>
    <ligand>
        <name>FMN</name>
        <dbReference type="ChEBI" id="CHEBI:58210"/>
    </ligand>
</feature>
<name>A0A0E4GB51_9FIRM</name>
<organism evidence="14 15">
    <name type="scientific">Syntrophomonas zehnderi OL-4</name>
    <dbReference type="NCBI Taxonomy" id="690567"/>
    <lineage>
        <taxon>Bacteria</taxon>
        <taxon>Bacillati</taxon>
        <taxon>Bacillota</taxon>
        <taxon>Clostridia</taxon>
        <taxon>Eubacteriales</taxon>
        <taxon>Syntrophomonadaceae</taxon>
        <taxon>Syntrophomonas</taxon>
    </lineage>
</organism>
<proteinExistence type="inferred from homology"/>
<dbReference type="GO" id="GO:0006207">
    <property type="term" value="P:'de novo' pyrimidine nucleobase biosynthetic process"/>
    <property type="evidence" value="ECO:0007669"/>
    <property type="project" value="InterPro"/>
</dbReference>